<comment type="similarity">
    <text evidence="1">Belongs to the nuclear import and ribosome assembly adapter family.</text>
</comment>
<feature type="compositionally biased region" description="Basic and acidic residues" evidence="2">
    <location>
        <begin position="218"/>
        <end position="229"/>
    </location>
</feature>
<comment type="caution">
    <text evidence="4">The sequence shown here is derived from an EMBL/GenBank/DDBJ whole genome shotgun (WGS) entry which is preliminary data.</text>
</comment>
<accession>A0AAD5V4G5</accession>
<dbReference type="GO" id="GO:0051082">
    <property type="term" value="F:unfolded protein binding"/>
    <property type="evidence" value="ECO:0007669"/>
    <property type="project" value="TreeGrafter"/>
</dbReference>
<proteinExistence type="inferred from homology"/>
<keyword evidence="5" id="KW-1185">Reference proteome</keyword>
<evidence type="ECO:0000313" key="5">
    <source>
        <dbReference type="Proteomes" id="UP001212997"/>
    </source>
</evidence>
<dbReference type="InterPro" id="IPR052616">
    <property type="entry name" value="SYO1-like"/>
</dbReference>
<dbReference type="PANTHER" id="PTHR13347">
    <property type="entry name" value="HEAT REPEAT-CONTAINING PROTEIN 3"/>
    <property type="match status" value="1"/>
</dbReference>
<dbReference type="GO" id="GO:0042273">
    <property type="term" value="P:ribosomal large subunit biogenesis"/>
    <property type="evidence" value="ECO:0007669"/>
    <property type="project" value="TreeGrafter"/>
</dbReference>
<organism evidence="4 5">
    <name type="scientific">Meripilus lineatus</name>
    <dbReference type="NCBI Taxonomy" id="2056292"/>
    <lineage>
        <taxon>Eukaryota</taxon>
        <taxon>Fungi</taxon>
        <taxon>Dikarya</taxon>
        <taxon>Basidiomycota</taxon>
        <taxon>Agaricomycotina</taxon>
        <taxon>Agaricomycetes</taxon>
        <taxon>Polyporales</taxon>
        <taxon>Meripilaceae</taxon>
        <taxon>Meripilus</taxon>
    </lineage>
</organism>
<reference evidence="4" key="1">
    <citation type="submission" date="2022-07" db="EMBL/GenBank/DDBJ databases">
        <title>Genome Sequence of Physisporinus lineatus.</title>
        <authorList>
            <person name="Buettner E."/>
        </authorList>
    </citation>
    <scope>NUCLEOTIDE SEQUENCE</scope>
    <source>
        <strain evidence="4">VT162</strain>
    </source>
</reference>
<evidence type="ECO:0000313" key="4">
    <source>
        <dbReference type="EMBL" id="KAJ3484512.1"/>
    </source>
</evidence>
<feature type="domain" description="SYO1-like TPR repeats" evidence="3">
    <location>
        <begin position="267"/>
        <end position="426"/>
    </location>
</feature>
<dbReference type="InterPro" id="IPR057990">
    <property type="entry name" value="TPR_SYO1"/>
</dbReference>
<dbReference type="InterPro" id="IPR016024">
    <property type="entry name" value="ARM-type_fold"/>
</dbReference>
<evidence type="ECO:0000256" key="2">
    <source>
        <dbReference type="SAM" id="MobiDB-lite"/>
    </source>
</evidence>
<feature type="region of interest" description="Disordered" evidence="2">
    <location>
        <begin position="209"/>
        <end position="262"/>
    </location>
</feature>
<evidence type="ECO:0000259" key="3">
    <source>
        <dbReference type="Pfam" id="PF25567"/>
    </source>
</evidence>
<dbReference type="PANTHER" id="PTHR13347:SF1">
    <property type="entry name" value="HEAT REPEAT-CONTAINING PROTEIN 3"/>
    <property type="match status" value="1"/>
</dbReference>
<gene>
    <name evidence="4" type="ORF">NLI96_g5595</name>
</gene>
<dbReference type="AlphaFoldDB" id="A0AAD5V4G5"/>
<dbReference type="SUPFAM" id="SSF48371">
    <property type="entry name" value="ARM repeat"/>
    <property type="match status" value="1"/>
</dbReference>
<dbReference type="Pfam" id="PF25567">
    <property type="entry name" value="TPR_SYO1"/>
    <property type="match status" value="1"/>
</dbReference>
<dbReference type="EMBL" id="JANAWD010000186">
    <property type="protein sequence ID" value="KAJ3484512.1"/>
    <property type="molecule type" value="Genomic_DNA"/>
</dbReference>
<dbReference type="InterPro" id="IPR011989">
    <property type="entry name" value="ARM-like"/>
</dbReference>
<feature type="compositionally biased region" description="Acidic residues" evidence="2">
    <location>
        <begin position="230"/>
        <end position="246"/>
    </location>
</feature>
<sequence>MSLVPFLMSFLASREKLPISTVTSAGATNNLILPAALTPFDPLCSCAAQCLYVLTDDNPFAIDELRTNAAYTACLLSLIDTNPQPNEKGKDIADDRVTTLRVLCCGIMRNIYPIPPPSIAATVDVDRELVLPVLTPALSLVSLQEASQRAQELVAQEETVPAFEKLSVQHTPKSDHKSAAEADLERIENKLRTVRLALEILTGVCATLPDPEPQLPHGDADPSHDVQDHDMEDGDEDGSDDDEMDLNEQGPPVNGTPNSSSSFLPPLVAPLLELILPTPFSFPPITGQSQHPPTTSALSSIHICALECLNNIFLSLAAPARSQHPSPSAAAIGTDVDSGLKVWNELWKMLSAVGTELGGPGQEPRRELWQLGVGVLWGVAEVWKGSLTPNDEQIQVLIQFYNSSEDDVVKVKCLGTLECLAQHPHSIEANRVCTPD</sequence>
<dbReference type="GO" id="GO:0006606">
    <property type="term" value="P:protein import into nucleus"/>
    <property type="evidence" value="ECO:0007669"/>
    <property type="project" value="TreeGrafter"/>
</dbReference>
<protein>
    <recommendedName>
        <fullName evidence="3">SYO1-like TPR repeats domain-containing protein</fullName>
    </recommendedName>
</protein>
<evidence type="ECO:0000256" key="1">
    <source>
        <dbReference type="ARBA" id="ARBA00049983"/>
    </source>
</evidence>
<dbReference type="Proteomes" id="UP001212997">
    <property type="component" value="Unassembled WGS sequence"/>
</dbReference>
<name>A0AAD5V4G5_9APHY</name>
<dbReference type="Gene3D" id="1.25.10.10">
    <property type="entry name" value="Leucine-rich Repeat Variant"/>
    <property type="match status" value="1"/>
</dbReference>